<feature type="domain" description="PKD" evidence="2">
    <location>
        <begin position="51"/>
        <end position="88"/>
    </location>
</feature>
<name>A0A5C6LW48_9BACT</name>
<dbReference type="InterPro" id="IPR013783">
    <property type="entry name" value="Ig-like_fold"/>
</dbReference>
<evidence type="ECO:0000313" key="3">
    <source>
        <dbReference type="EMBL" id="TWW00954.1"/>
    </source>
</evidence>
<reference evidence="3 4" key="1">
    <citation type="submission" date="2019-08" db="EMBL/GenBank/DDBJ databases">
        <title>Whole genome sequencing of chitin degrading bacteria Chitinophaga pinensis YS16.</title>
        <authorList>
            <person name="Singh R.P."/>
            <person name="Manchanda G."/>
            <person name="Maurya I.K."/>
            <person name="Joshi N.K."/>
            <person name="Srivastava A.K."/>
        </authorList>
    </citation>
    <scope>NUCLEOTIDE SEQUENCE [LARGE SCALE GENOMIC DNA]</scope>
    <source>
        <strain evidence="3 4">YS-16</strain>
    </source>
</reference>
<dbReference type="InterPro" id="IPR000601">
    <property type="entry name" value="PKD_dom"/>
</dbReference>
<dbReference type="Proteomes" id="UP000318815">
    <property type="component" value="Unassembled WGS sequence"/>
</dbReference>
<dbReference type="Gene3D" id="2.60.40.10">
    <property type="entry name" value="Immunoglobulins"/>
    <property type="match status" value="1"/>
</dbReference>
<dbReference type="OrthoDB" id="9765926at2"/>
<dbReference type="CDD" id="cd00146">
    <property type="entry name" value="PKD"/>
    <property type="match status" value="1"/>
</dbReference>
<sequence length="554" mass="61276">MRSLYLLIAVLITMLGAFSAQAQTQFTYSTTCQNDSVRFEIAEADLAGIDSVRWYFGDPASGAADTSRRIKGAHLYNTVGPYTVQLIAYRAGVPSTSTTNLNIVAPVIYDFGPTDQTLCDSTTITLTAPDVPGATYEWQDGSTGRSILVDTMTTYKVKINGCLVPDSVNIFYTPVPEIDLGDSSLVLCLGETIELDATAQNCTYIWNTGAITPNIIVHSDVAMPSTPYIVTADAKGCGLYRDTIYIAFAGAQHPFSLGKDTILCPGESITLDATTPGATGYRWGNRATTATTTIRSNWDLWVFVEINNTCEVLDTILIRYKPDRELDLGNDTIVCKGETLVLKADFGTASYRWQDTSKQATFYVRETGYYWVEAKVGRCIDQDTIHVQFEDTLRTNLGHDTLLCMGTVYNLHPDGAGMNYKWQDSSSLPIFPVTQAGHYAIVANNSCGQSIDEVDIAFQECGCQVYLPTAFTPNADGVNDYFRPKFRCPITEFELVIFNRWGQRIYYTTDPDVGWKGTWQKGRVPFGTYVWMMDYKVVSTGEKVKKTGSVTVIY</sequence>
<proteinExistence type="predicted"/>
<dbReference type="PROSITE" id="PS50093">
    <property type="entry name" value="PKD"/>
    <property type="match status" value="1"/>
</dbReference>
<dbReference type="SUPFAM" id="SSF49299">
    <property type="entry name" value="PKD domain"/>
    <property type="match status" value="1"/>
</dbReference>
<gene>
    <name evidence="3" type="ORF">FEF09_08285</name>
</gene>
<protein>
    <submittedName>
        <fullName evidence="3">T9SS type B sorting domain-containing protein</fullName>
    </submittedName>
</protein>
<feature type="chain" id="PRO_5022807409" evidence="1">
    <location>
        <begin position="23"/>
        <end position="554"/>
    </location>
</feature>
<keyword evidence="4" id="KW-1185">Reference proteome</keyword>
<accession>A0A5C6LW48</accession>
<dbReference type="InterPro" id="IPR035986">
    <property type="entry name" value="PKD_dom_sf"/>
</dbReference>
<feature type="signal peptide" evidence="1">
    <location>
        <begin position="1"/>
        <end position="22"/>
    </location>
</feature>
<dbReference type="EMBL" id="VOHS01000006">
    <property type="protein sequence ID" value="TWW00954.1"/>
    <property type="molecule type" value="Genomic_DNA"/>
</dbReference>
<evidence type="ECO:0000313" key="4">
    <source>
        <dbReference type="Proteomes" id="UP000318815"/>
    </source>
</evidence>
<dbReference type="AlphaFoldDB" id="A0A5C6LW48"/>
<dbReference type="InterPro" id="IPR026341">
    <property type="entry name" value="T9SS_type_B"/>
</dbReference>
<evidence type="ECO:0000256" key="1">
    <source>
        <dbReference type="SAM" id="SignalP"/>
    </source>
</evidence>
<evidence type="ECO:0000259" key="2">
    <source>
        <dbReference type="PROSITE" id="PS50093"/>
    </source>
</evidence>
<dbReference type="NCBIfam" id="TIGR04131">
    <property type="entry name" value="Bac_Flav_CTERM"/>
    <property type="match status" value="1"/>
</dbReference>
<dbReference type="Pfam" id="PF13585">
    <property type="entry name" value="CHU_C"/>
    <property type="match status" value="1"/>
</dbReference>
<organism evidence="3 4">
    <name type="scientific">Chitinophaga pinensis</name>
    <dbReference type="NCBI Taxonomy" id="79329"/>
    <lineage>
        <taxon>Bacteria</taxon>
        <taxon>Pseudomonadati</taxon>
        <taxon>Bacteroidota</taxon>
        <taxon>Chitinophagia</taxon>
        <taxon>Chitinophagales</taxon>
        <taxon>Chitinophagaceae</taxon>
        <taxon>Chitinophaga</taxon>
    </lineage>
</organism>
<keyword evidence="1" id="KW-0732">Signal</keyword>
<comment type="caution">
    <text evidence="3">The sequence shown here is derived from an EMBL/GenBank/DDBJ whole genome shotgun (WGS) entry which is preliminary data.</text>
</comment>